<feature type="domain" description="Major facilitator superfamily (MFS) profile" evidence="8">
    <location>
        <begin position="123"/>
        <end position="569"/>
    </location>
</feature>
<evidence type="ECO:0000313" key="10">
    <source>
        <dbReference type="Proteomes" id="UP000291259"/>
    </source>
</evidence>
<keyword evidence="4 7" id="KW-1133">Transmembrane helix</keyword>
<dbReference type="GO" id="GO:0005886">
    <property type="term" value="C:plasma membrane"/>
    <property type="evidence" value="ECO:0007669"/>
    <property type="project" value="UniProtKB-SubCell"/>
</dbReference>
<dbReference type="PANTHER" id="PTHR42718">
    <property type="entry name" value="MAJOR FACILITATOR SUPERFAMILY MULTIDRUG TRANSPORTER MFSC"/>
    <property type="match status" value="1"/>
</dbReference>
<dbReference type="Pfam" id="PF07690">
    <property type="entry name" value="MFS_1"/>
    <property type="match status" value="1"/>
</dbReference>
<dbReference type="AlphaFoldDB" id="A0A4P6FG84"/>
<proteinExistence type="predicted"/>
<evidence type="ECO:0000256" key="4">
    <source>
        <dbReference type="ARBA" id="ARBA00022989"/>
    </source>
</evidence>
<feature type="transmembrane region" description="Helical" evidence="7">
    <location>
        <begin position="449"/>
        <end position="468"/>
    </location>
</feature>
<evidence type="ECO:0000256" key="1">
    <source>
        <dbReference type="ARBA" id="ARBA00004651"/>
    </source>
</evidence>
<dbReference type="InterPro" id="IPR036259">
    <property type="entry name" value="MFS_trans_sf"/>
</dbReference>
<keyword evidence="3 7" id="KW-0812">Transmembrane</keyword>
<feature type="transmembrane region" description="Helical" evidence="7">
    <location>
        <begin position="320"/>
        <end position="343"/>
    </location>
</feature>
<dbReference type="InterPro" id="IPR020846">
    <property type="entry name" value="MFS_dom"/>
</dbReference>
<evidence type="ECO:0000256" key="5">
    <source>
        <dbReference type="ARBA" id="ARBA00023136"/>
    </source>
</evidence>
<name>A0A4P6FG84_9MICO</name>
<dbReference type="SUPFAM" id="SSF103473">
    <property type="entry name" value="MFS general substrate transporter"/>
    <property type="match status" value="1"/>
</dbReference>
<accession>A0A4P6FG84</accession>
<feature type="transmembrane region" description="Helical" evidence="7">
    <location>
        <begin position="349"/>
        <end position="367"/>
    </location>
</feature>
<dbReference type="InterPro" id="IPR011701">
    <property type="entry name" value="MFS"/>
</dbReference>
<feature type="transmembrane region" description="Helical" evidence="7">
    <location>
        <begin position="395"/>
        <end position="412"/>
    </location>
</feature>
<feature type="compositionally biased region" description="Basic residues" evidence="6">
    <location>
        <begin position="8"/>
        <end position="25"/>
    </location>
</feature>
<dbReference type="Proteomes" id="UP000291259">
    <property type="component" value="Chromosome"/>
</dbReference>
<keyword evidence="5 7" id="KW-0472">Membrane</keyword>
<feature type="region of interest" description="Disordered" evidence="6">
    <location>
        <begin position="1"/>
        <end position="94"/>
    </location>
</feature>
<dbReference type="PANTHER" id="PTHR42718:SF9">
    <property type="entry name" value="MAJOR FACILITATOR SUPERFAMILY MULTIDRUG TRANSPORTER MFSC"/>
    <property type="match status" value="1"/>
</dbReference>
<feature type="transmembrane region" description="Helical" evidence="7">
    <location>
        <begin position="474"/>
        <end position="493"/>
    </location>
</feature>
<dbReference type="GO" id="GO:0022857">
    <property type="term" value="F:transmembrane transporter activity"/>
    <property type="evidence" value="ECO:0007669"/>
    <property type="project" value="InterPro"/>
</dbReference>
<feature type="transmembrane region" description="Helical" evidence="7">
    <location>
        <begin position="282"/>
        <end position="300"/>
    </location>
</feature>
<protein>
    <submittedName>
        <fullName evidence="9">MFS transporter</fullName>
    </submittedName>
</protein>
<organism evidence="9 10">
    <name type="scientific">Agromyces protaetiae</name>
    <dbReference type="NCBI Taxonomy" id="2509455"/>
    <lineage>
        <taxon>Bacteria</taxon>
        <taxon>Bacillati</taxon>
        <taxon>Actinomycetota</taxon>
        <taxon>Actinomycetes</taxon>
        <taxon>Micrococcales</taxon>
        <taxon>Microbacteriaceae</taxon>
        <taxon>Agromyces</taxon>
    </lineage>
</organism>
<gene>
    <name evidence="9" type="ORF">ET445_05240</name>
</gene>
<dbReference type="Gene3D" id="1.20.1720.10">
    <property type="entry name" value="Multidrug resistance protein D"/>
    <property type="match status" value="1"/>
</dbReference>
<evidence type="ECO:0000313" key="9">
    <source>
        <dbReference type="EMBL" id="QAY72837.1"/>
    </source>
</evidence>
<feature type="transmembrane region" description="Helical" evidence="7">
    <location>
        <begin position="546"/>
        <end position="563"/>
    </location>
</feature>
<comment type="subcellular location">
    <subcellularLocation>
        <location evidence="1">Cell membrane</location>
        <topology evidence="1">Multi-pass membrane protein</topology>
    </subcellularLocation>
</comment>
<evidence type="ECO:0000259" key="8">
    <source>
        <dbReference type="PROSITE" id="PS50850"/>
    </source>
</evidence>
<feature type="transmembrane region" description="Helical" evidence="7">
    <location>
        <begin position="418"/>
        <end position="442"/>
    </location>
</feature>
<dbReference type="EMBL" id="CP035491">
    <property type="protein sequence ID" value="QAY72837.1"/>
    <property type="molecule type" value="Genomic_DNA"/>
</dbReference>
<feature type="transmembrane region" description="Helical" evidence="7">
    <location>
        <begin position="514"/>
        <end position="534"/>
    </location>
</feature>
<dbReference type="OrthoDB" id="3281800at2"/>
<evidence type="ECO:0000256" key="6">
    <source>
        <dbReference type="SAM" id="MobiDB-lite"/>
    </source>
</evidence>
<feature type="compositionally biased region" description="Basic and acidic residues" evidence="6">
    <location>
        <begin position="26"/>
        <end position="48"/>
    </location>
</feature>
<feature type="compositionally biased region" description="Basic residues" evidence="6">
    <location>
        <begin position="73"/>
        <end position="94"/>
    </location>
</feature>
<dbReference type="KEGG" id="agf:ET445_05240"/>
<feature type="transmembrane region" description="Helical" evidence="7">
    <location>
        <begin position="214"/>
        <end position="235"/>
    </location>
</feature>
<evidence type="ECO:0000256" key="2">
    <source>
        <dbReference type="ARBA" id="ARBA00022448"/>
    </source>
</evidence>
<keyword evidence="10" id="KW-1185">Reference proteome</keyword>
<dbReference type="PROSITE" id="PS50850">
    <property type="entry name" value="MFS"/>
    <property type="match status" value="1"/>
</dbReference>
<keyword evidence="2" id="KW-0813">Transport</keyword>
<feature type="compositionally biased region" description="Basic residues" evidence="6">
    <location>
        <begin position="49"/>
        <end position="63"/>
    </location>
</feature>
<evidence type="ECO:0000256" key="3">
    <source>
        <dbReference type="ARBA" id="ARBA00022692"/>
    </source>
</evidence>
<dbReference type="Gene3D" id="1.20.1250.20">
    <property type="entry name" value="MFS general substrate transporter like domains"/>
    <property type="match status" value="1"/>
</dbReference>
<sequence length="572" mass="60301">MGGVPRHGPARRAAGARRHADRARRHRDEQGRRVDGARGARARLQRDPRTRRHDRLERRRARGQRRERVPRPRRDRHGRRGHRAATGRHGHRSIRREVTRTIEPGTGTGATPAPGGKPFPARFVAPLLWGAALNPINTSILATALVAIATAFGVGSGQAASLVAAVYVTSAVAQPAMGKLALAFGPRRVFVAGLAIVVVAGVIGATAQSFGWLIVSRVLIGLGTAAGYPTAMTLIRRRADKVGSGIPGAVLGSMSVAGQVTAALGLPIGGVLVGVWDWRAVFAINIPLGLVGIVLALLWIPRDEPLDAAARDFREIVHSLVRTLDPLGMVLFAGAIVALIVFLQAVREPVWWVLGIAVVSAAAMVWWERRASHPFIDVRMLAANGPLVRTYTRQFATQIAMYLVLYGYVQWLEQGRGLSASVAGLIMLPMTGVGAIVSAFIAKRALVRGPLIGSAAVVVAGGLSLLFVDGSTSIVALVLLSLGFGAVTGLTGVANQSALYEQTDASRIGVASGLLRTSTNLGAIGAAAVLGFVFPADATDAGLHQVAWVIAAIGAAVLALVLFDRRIPRKVR</sequence>
<feature type="transmembrane region" description="Helical" evidence="7">
    <location>
        <begin position="189"/>
        <end position="208"/>
    </location>
</feature>
<evidence type="ECO:0000256" key="7">
    <source>
        <dbReference type="SAM" id="Phobius"/>
    </source>
</evidence>
<reference evidence="9 10" key="1">
    <citation type="submission" date="2019-01" db="EMBL/GenBank/DDBJ databases">
        <title>Genome sequencing of strain FW100M-8.</title>
        <authorList>
            <person name="Heo J."/>
            <person name="Kim S.-J."/>
            <person name="Kim J.-S."/>
            <person name="Hong S.-B."/>
            <person name="Kwon S.-W."/>
        </authorList>
    </citation>
    <scope>NUCLEOTIDE SEQUENCE [LARGE SCALE GENOMIC DNA]</scope>
    <source>
        <strain evidence="9 10">FW100M-8</strain>
    </source>
</reference>